<evidence type="ECO:0000313" key="1">
    <source>
        <dbReference type="EMBL" id="EWC60678.1"/>
    </source>
</evidence>
<accession>W7IJZ0</accession>
<reference evidence="1 2" key="1">
    <citation type="journal article" date="2014" name="Genome Announc.">
        <title>Draft Genome Sequence of the Antitrypanosomally Active Sponge-Associated Bacterium Actinokineospora sp. Strain EG49.</title>
        <authorList>
            <person name="Harjes J."/>
            <person name="Ryu T."/>
            <person name="Abdelmohsen U.R."/>
            <person name="Moitinho-Silva L."/>
            <person name="Horn H."/>
            <person name="Ravasi T."/>
            <person name="Hentschel U."/>
        </authorList>
    </citation>
    <scope>NUCLEOTIDE SEQUENCE [LARGE SCALE GENOMIC DNA]</scope>
    <source>
        <strain evidence="1 2">EG49</strain>
    </source>
</reference>
<accession>A0A8E2X429</accession>
<dbReference type="AlphaFoldDB" id="W7IJZ0"/>
<sequence length="125" mass="13808">MDTLEIPGHRGSVTADRPACDCGWLGEQGPEAPERWWRHAIGAADSEPPSWLLVKSDVLRDQVVDMISTRPEVALKLLAEVDRWTRPLTERAVAAARGRGATWAEVGTALGVSRQAAHERFREVE</sequence>
<name>W7IJZ0_9PSEU</name>
<keyword evidence="2" id="KW-1185">Reference proteome</keyword>
<dbReference type="RefSeq" id="WP_052021373.1">
    <property type="nucleotide sequence ID" value="NZ_AYXG01000147.1"/>
</dbReference>
<comment type="caution">
    <text evidence="1">The sequence shown here is derived from an EMBL/GenBank/DDBJ whole genome shotgun (WGS) entry which is preliminary data.</text>
</comment>
<protein>
    <submittedName>
        <fullName evidence="1">Uncharacterized protein</fullName>
    </submittedName>
</protein>
<dbReference type="EMBL" id="AYXG01000147">
    <property type="protein sequence ID" value="EWC60678.1"/>
    <property type="molecule type" value="Genomic_DNA"/>
</dbReference>
<evidence type="ECO:0000313" key="2">
    <source>
        <dbReference type="Proteomes" id="UP000019277"/>
    </source>
</evidence>
<dbReference type="STRING" id="909613.UO65_3961"/>
<gene>
    <name evidence="1" type="ORF">UO65_3961</name>
</gene>
<dbReference type="eggNOG" id="ENOG503444F">
    <property type="taxonomic scope" value="Bacteria"/>
</dbReference>
<dbReference type="Proteomes" id="UP000019277">
    <property type="component" value="Unassembled WGS sequence"/>
</dbReference>
<organism evidence="1 2">
    <name type="scientific">Actinokineospora spheciospongiae</name>
    <dbReference type="NCBI Taxonomy" id="909613"/>
    <lineage>
        <taxon>Bacteria</taxon>
        <taxon>Bacillati</taxon>
        <taxon>Actinomycetota</taxon>
        <taxon>Actinomycetes</taxon>
        <taxon>Pseudonocardiales</taxon>
        <taxon>Pseudonocardiaceae</taxon>
        <taxon>Actinokineospora</taxon>
    </lineage>
</organism>
<dbReference type="OrthoDB" id="9812570at2"/>
<proteinExistence type="predicted"/>